<dbReference type="Gene3D" id="3.40.50.720">
    <property type="entry name" value="NAD(P)-binding Rossmann-like Domain"/>
    <property type="match status" value="1"/>
</dbReference>
<dbReference type="GO" id="GO:0016491">
    <property type="term" value="F:oxidoreductase activity"/>
    <property type="evidence" value="ECO:0007669"/>
    <property type="project" value="UniProtKB-KW"/>
</dbReference>
<dbReference type="InterPro" id="IPR002347">
    <property type="entry name" value="SDR_fam"/>
</dbReference>
<accession>A0A841HK68</accession>
<dbReference type="Proteomes" id="UP000588068">
    <property type="component" value="Unassembled WGS sequence"/>
</dbReference>
<keyword evidence="1" id="KW-0560">Oxidoreductase</keyword>
<dbReference type="RefSeq" id="WP_184330415.1">
    <property type="nucleotide sequence ID" value="NZ_JACHHZ010000002.1"/>
</dbReference>
<name>A0A841HK68_9GAMM</name>
<comment type="similarity">
    <text evidence="2">Belongs to the short-chain dehydrogenases/reductases (SDR) family.</text>
</comment>
<dbReference type="InterPro" id="IPR036291">
    <property type="entry name" value="NAD(P)-bd_dom_sf"/>
</dbReference>
<reference evidence="3 4" key="1">
    <citation type="submission" date="2020-08" db="EMBL/GenBank/DDBJ databases">
        <title>Genomic Encyclopedia of Type Strains, Phase IV (KMG-IV): sequencing the most valuable type-strain genomes for metagenomic binning, comparative biology and taxonomic classification.</title>
        <authorList>
            <person name="Goeker M."/>
        </authorList>
    </citation>
    <scope>NUCLEOTIDE SEQUENCE [LARGE SCALE GENOMIC DNA]</scope>
    <source>
        <strain evidence="3 4">DSM 26723</strain>
    </source>
</reference>
<dbReference type="PANTHER" id="PTHR43658">
    <property type="entry name" value="SHORT-CHAIN DEHYDROGENASE/REDUCTASE"/>
    <property type="match status" value="1"/>
</dbReference>
<sequence>MKLDSSISAVITGGASGLGASTARALAAHGVKVALFDMNADKGEALAKELGGVFCKVNVTSDADVDAGFAKARTAIGQERILINCAGTGNAFKTASRDKTSGEIKHFPLDAFNMIIQINLIGTFRCIAKSAAGMMSLAPVDQFGERGVIINTASVAAEDGQMGQAAYSASKAGVVGMTLPIARDLMSEGIRVNTILPGIFDTPLMQGAPENVKAALAASVPFPKRLGVPDEYASLAVEMCRNGYFNGEDVRLDGAIRMSPR</sequence>
<evidence type="ECO:0000313" key="4">
    <source>
        <dbReference type="Proteomes" id="UP000588068"/>
    </source>
</evidence>
<gene>
    <name evidence="3" type="ORF">HNQ60_001506</name>
</gene>
<dbReference type="PRINTS" id="PR00081">
    <property type="entry name" value="GDHRDH"/>
</dbReference>
<dbReference type="PROSITE" id="PS00061">
    <property type="entry name" value="ADH_SHORT"/>
    <property type="match status" value="1"/>
</dbReference>
<organism evidence="3 4">
    <name type="scientific">Povalibacter uvarum</name>
    <dbReference type="NCBI Taxonomy" id="732238"/>
    <lineage>
        <taxon>Bacteria</taxon>
        <taxon>Pseudomonadati</taxon>
        <taxon>Pseudomonadota</taxon>
        <taxon>Gammaproteobacteria</taxon>
        <taxon>Steroidobacterales</taxon>
        <taxon>Steroidobacteraceae</taxon>
        <taxon>Povalibacter</taxon>
    </lineage>
</organism>
<evidence type="ECO:0000313" key="3">
    <source>
        <dbReference type="EMBL" id="MBB6092628.1"/>
    </source>
</evidence>
<comment type="caution">
    <text evidence="3">The sequence shown here is derived from an EMBL/GenBank/DDBJ whole genome shotgun (WGS) entry which is preliminary data.</text>
</comment>
<dbReference type="PRINTS" id="PR00080">
    <property type="entry name" value="SDRFAMILY"/>
</dbReference>
<dbReference type="SUPFAM" id="SSF51735">
    <property type="entry name" value="NAD(P)-binding Rossmann-fold domains"/>
    <property type="match status" value="1"/>
</dbReference>
<dbReference type="AlphaFoldDB" id="A0A841HK68"/>
<protein>
    <submittedName>
        <fullName evidence="3">NAD(P)-dependent dehydrogenase (Short-subunit alcohol dehydrogenase family)</fullName>
    </submittedName>
</protein>
<evidence type="ECO:0000256" key="2">
    <source>
        <dbReference type="RuleBase" id="RU000363"/>
    </source>
</evidence>
<evidence type="ECO:0000256" key="1">
    <source>
        <dbReference type="ARBA" id="ARBA00023002"/>
    </source>
</evidence>
<proteinExistence type="inferred from homology"/>
<dbReference type="Pfam" id="PF00106">
    <property type="entry name" value="adh_short"/>
    <property type="match status" value="1"/>
</dbReference>
<dbReference type="EMBL" id="JACHHZ010000002">
    <property type="protein sequence ID" value="MBB6092628.1"/>
    <property type="molecule type" value="Genomic_DNA"/>
</dbReference>
<dbReference type="InterPro" id="IPR020904">
    <property type="entry name" value="Sc_DH/Rdtase_CS"/>
</dbReference>
<keyword evidence="4" id="KW-1185">Reference proteome</keyword>
<dbReference type="PANTHER" id="PTHR43658:SF8">
    <property type="entry name" value="17-BETA-HYDROXYSTEROID DEHYDROGENASE 14-RELATED"/>
    <property type="match status" value="1"/>
</dbReference>